<protein>
    <submittedName>
        <fullName evidence="1">Uncharacterized protein</fullName>
    </submittedName>
</protein>
<dbReference type="Proteomes" id="UP001234297">
    <property type="component" value="Chromosome 4"/>
</dbReference>
<evidence type="ECO:0000313" key="1">
    <source>
        <dbReference type="EMBL" id="KAJ8618349.1"/>
    </source>
</evidence>
<sequence>MKKKRKKSFVAGKHGKRLSKRDPKILFCYEMDEDMEFFFFCAQTVALICVLGYYYSYGQRDRGWFVWTCWIYKSSRDVRRLYGTYGGVLSGGAVRERIIRAFLVEE</sequence>
<evidence type="ECO:0000313" key="2">
    <source>
        <dbReference type="Proteomes" id="UP001234297"/>
    </source>
</evidence>
<reference evidence="1 2" key="1">
    <citation type="journal article" date="2022" name="Hortic Res">
        <title>A haplotype resolved chromosomal level avocado genome allows analysis of novel avocado genes.</title>
        <authorList>
            <person name="Nath O."/>
            <person name="Fletcher S.J."/>
            <person name="Hayward A."/>
            <person name="Shaw L.M."/>
            <person name="Masouleh A.K."/>
            <person name="Furtado A."/>
            <person name="Henry R.J."/>
            <person name="Mitter N."/>
        </authorList>
    </citation>
    <scope>NUCLEOTIDE SEQUENCE [LARGE SCALE GENOMIC DNA]</scope>
    <source>
        <strain evidence="2">cv. Hass</strain>
    </source>
</reference>
<comment type="caution">
    <text evidence="1">The sequence shown here is derived from an EMBL/GenBank/DDBJ whole genome shotgun (WGS) entry which is preliminary data.</text>
</comment>
<proteinExistence type="predicted"/>
<name>A0ACC2KB57_PERAE</name>
<gene>
    <name evidence="1" type="ORF">MRB53_014535</name>
</gene>
<dbReference type="EMBL" id="CM056812">
    <property type="protein sequence ID" value="KAJ8618349.1"/>
    <property type="molecule type" value="Genomic_DNA"/>
</dbReference>
<organism evidence="1 2">
    <name type="scientific">Persea americana</name>
    <name type="common">Avocado</name>
    <dbReference type="NCBI Taxonomy" id="3435"/>
    <lineage>
        <taxon>Eukaryota</taxon>
        <taxon>Viridiplantae</taxon>
        <taxon>Streptophyta</taxon>
        <taxon>Embryophyta</taxon>
        <taxon>Tracheophyta</taxon>
        <taxon>Spermatophyta</taxon>
        <taxon>Magnoliopsida</taxon>
        <taxon>Magnoliidae</taxon>
        <taxon>Laurales</taxon>
        <taxon>Lauraceae</taxon>
        <taxon>Persea</taxon>
    </lineage>
</organism>
<accession>A0ACC2KB57</accession>
<keyword evidence="2" id="KW-1185">Reference proteome</keyword>